<organism evidence="8 9">
    <name type="scientific">Folsomia candida</name>
    <name type="common">Springtail</name>
    <dbReference type="NCBI Taxonomy" id="158441"/>
    <lineage>
        <taxon>Eukaryota</taxon>
        <taxon>Metazoa</taxon>
        <taxon>Ecdysozoa</taxon>
        <taxon>Arthropoda</taxon>
        <taxon>Hexapoda</taxon>
        <taxon>Collembola</taxon>
        <taxon>Entomobryomorpha</taxon>
        <taxon>Isotomoidea</taxon>
        <taxon>Isotomidae</taxon>
        <taxon>Proisotominae</taxon>
        <taxon>Folsomia</taxon>
    </lineage>
</organism>
<comment type="caution">
    <text evidence="8">The sequence shown here is derived from an EMBL/GenBank/DDBJ whole genome shotgun (WGS) entry which is preliminary data.</text>
</comment>
<gene>
    <name evidence="8" type="ORF">Fcan01_17411</name>
</gene>
<evidence type="ECO:0000256" key="7">
    <source>
        <dbReference type="SAM" id="SignalP"/>
    </source>
</evidence>
<evidence type="ECO:0000256" key="3">
    <source>
        <dbReference type="ARBA" id="ARBA00022729"/>
    </source>
</evidence>
<dbReference type="OrthoDB" id="1735038at2759"/>
<dbReference type="Gene3D" id="1.20.120.980">
    <property type="entry name" value="Serine carboxypeptidase S28, SKS domain"/>
    <property type="match status" value="1"/>
</dbReference>
<dbReference type="PANTHER" id="PTHR11010">
    <property type="entry name" value="PROTEASE S28 PRO-X CARBOXYPEPTIDASE-RELATED"/>
    <property type="match status" value="1"/>
</dbReference>
<dbReference type="GO" id="GO:0008239">
    <property type="term" value="F:dipeptidyl-peptidase activity"/>
    <property type="evidence" value="ECO:0007669"/>
    <property type="project" value="TreeGrafter"/>
</dbReference>
<feature type="compositionally biased region" description="Low complexity" evidence="6">
    <location>
        <begin position="85"/>
        <end position="202"/>
    </location>
</feature>
<evidence type="ECO:0000256" key="4">
    <source>
        <dbReference type="ARBA" id="ARBA00022801"/>
    </source>
</evidence>
<keyword evidence="2 8" id="KW-0645">Protease</keyword>
<accession>A0A226DS71</accession>
<feature type="region of interest" description="Disordered" evidence="6">
    <location>
        <begin position="80"/>
        <end position="221"/>
    </location>
</feature>
<reference evidence="8 9" key="1">
    <citation type="submission" date="2015-12" db="EMBL/GenBank/DDBJ databases">
        <title>The genome of Folsomia candida.</title>
        <authorList>
            <person name="Faddeeva A."/>
            <person name="Derks M.F."/>
            <person name="Anvar Y."/>
            <person name="Smit S."/>
            <person name="Van Straalen N."/>
            <person name="Roelofs D."/>
        </authorList>
    </citation>
    <scope>NUCLEOTIDE SEQUENCE [LARGE SCALE GENOMIC DNA]</scope>
    <source>
        <strain evidence="8 9">VU population</strain>
        <tissue evidence="8">Whole body</tissue>
    </source>
</reference>
<keyword evidence="9" id="KW-1185">Reference proteome</keyword>
<keyword evidence="5" id="KW-0325">Glycoprotein</keyword>
<dbReference type="GO" id="GO:0006508">
    <property type="term" value="P:proteolysis"/>
    <property type="evidence" value="ECO:0007669"/>
    <property type="project" value="UniProtKB-KW"/>
</dbReference>
<keyword evidence="4" id="KW-0378">Hydrolase</keyword>
<feature type="signal peptide" evidence="7">
    <location>
        <begin position="1"/>
        <end position="24"/>
    </location>
</feature>
<dbReference type="InterPro" id="IPR029058">
    <property type="entry name" value="AB_hydrolase_fold"/>
</dbReference>
<dbReference type="Proteomes" id="UP000198287">
    <property type="component" value="Unassembled WGS sequence"/>
</dbReference>
<evidence type="ECO:0000256" key="2">
    <source>
        <dbReference type="ARBA" id="ARBA00022670"/>
    </source>
</evidence>
<dbReference type="Pfam" id="PF05577">
    <property type="entry name" value="Peptidase_S28"/>
    <property type="match status" value="1"/>
</dbReference>
<dbReference type="EMBL" id="LNIX01000012">
    <property type="protein sequence ID" value="OXA48375.1"/>
    <property type="molecule type" value="Genomic_DNA"/>
</dbReference>
<evidence type="ECO:0000256" key="5">
    <source>
        <dbReference type="ARBA" id="ARBA00023180"/>
    </source>
</evidence>
<protein>
    <submittedName>
        <fullName evidence="8">Thymus-specific serine protease</fullName>
    </submittedName>
</protein>
<evidence type="ECO:0000313" key="9">
    <source>
        <dbReference type="Proteomes" id="UP000198287"/>
    </source>
</evidence>
<keyword evidence="3 7" id="KW-0732">Signal</keyword>
<dbReference type="InterPro" id="IPR042269">
    <property type="entry name" value="Ser_carbopepase_S28_SKS"/>
</dbReference>
<name>A0A226DS71_FOLCA</name>
<evidence type="ECO:0000256" key="6">
    <source>
        <dbReference type="SAM" id="MobiDB-lite"/>
    </source>
</evidence>
<dbReference type="SUPFAM" id="SSF53474">
    <property type="entry name" value="alpha/beta-Hydrolases"/>
    <property type="match status" value="1"/>
</dbReference>
<dbReference type="InterPro" id="IPR008758">
    <property type="entry name" value="Peptidase_S28"/>
</dbReference>
<feature type="compositionally biased region" description="Polar residues" evidence="6">
    <location>
        <begin position="203"/>
        <end position="217"/>
    </location>
</feature>
<evidence type="ECO:0000313" key="8">
    <source>
        <dbReference type="EMBL" id="OXA48375.1"/>
    </source>
</evidence>
<proteinExistence type="inferred from homology"/>
<feature type="chain" id="PRO_5013211658" evidence="7">
    <location>
        <begin position="25"/>
        <end position="723"/>
    </location>
</feature>
<sequence>MGGKLSSCFTVWIVILAIVVFSQSRLVEKRRYTKADPIKCNILKLGPMPPEVKGNDTLILCNCTMSFIIIRKECIEYQEVSDDNSTTTTTQRSSSTSSTTARTWRPSTRSTTTRGTTTSPTTSIPTTRFPTSSSTTFRTTSSTRFPTSSSTLIPTTSSTTFPTTSSTTLPTTSTATIPTTSSTTSPTTTSATTTTSTTTTTTQNPITSTAEPTTYNPTSTVTSITDVTSERTANKGFVPLSRDENKDQIFVQGHWYNKDGTTNKGHTAAQGTQISAQSTFQQCMHHGTNGCDQTWSQRYWVNSDYWSPGNPIFIEIAGEWDAEGDINGGYWYNYAYKYKAMLVVLEHRFYGQSFPVNNPAVSDLWLMTSQLALADAAYFIDTYTQQNNLQGSSWVAFGCSYGGNLAAWMKLKYPNHVKTAVSSSGPVEAIYDFPGYIQTVSEVIQQTDSGCYDYLYNTFGCMEAFVNGSTSSCGPYKTIQDLKAALKYCYYVDPNGNTLSRQQMFNYLAYPPWADNAPGSKASSSCQKLRASNGADGIQFYGNFMQSSGLNGGCSSGTLEDQGAFLQTQEAWQTGAAGWTWQTCNEFGYFMSSDPVRGTFGRNTFSGDVYGSTCQRQFGDTYNREYVEGQIANTNAYYGGKNIQSKCVIFVHGTWDPWHSQGVTTPTGYNTVVVVPGNLSPASRQIYGTEHCADTGNPTNSAMSTAQQTISSQLGQYLNDPNC</sequence>
<dbReference type="Gene3D" id="3.40.50.1820">
    <property type="entry name" value="alpha/beta hydrolase"/>
    <property type="match status" value="1"/>
</dbReference>
<dbReference type="AlphaFoldDB" id="A0A226DS71"/>
<evidence type="ECO:0000256" key="1">
    <source>
        <dbReference type="ARBA" id="ARBA00011079"/>
    </source>
</evidence>
<comment type="similarity">
    <text evidence="1">Belongs to the peptidase S28 family.</text>
</comment>
<dbReference type="GO" id="GO:0070008">
    <property type="term" value="F:serine-type exopeptidase activity"/>
    <property type="evidence" value="ECO:0007669"/>
    <property type="project" value="InterPro"/>
</dbReference>
<dbReference type="PANTHER" id="PTHR11010:SF38">
    <property type="entry name" value="LYSOSOMAL PRO-X CARBOXYPEPTIDASE"/>
    <property type="match status" value="1"/>
</dbReference>